<evidence type="ECO:0000256" key="1">
    <source>
        <dbReference type="SAM" id="MobiDB-lite"/>
    </source>
</evidence>
<evidence type="ECO:0000313" key="2">
    <source>
        <dbReference type="EMBL" id="EJT75760.1"/>
    </source>
</evidence>
<dbReference type="AlphaFoldDB" id="J3NWM8"/>
<protein>
    <submittedName>
        <fullName evidence="2 3">Uncharacterized protein</fullName>
    </submittedName>
</protein>
<proteinExistence type="predicted"/>
<dbReference type="VEuPathDB" id="FungiDB:GGTG_05690"/>
<reference evidence="3" key="5">
    <citation type="submission" date="2018-04" db="UniProtKB">
        <authorList>
            <consortium name="EnsemblFungi"/>
        </authorList>
    </citation>
    <scope>IDENTIFICATION</scope>
    <source>
        <strain evidence="3">R3-111a-1</strain>
    </source>
</reference>
<reference evidence="2" key="3">
    <citation type="submission" date="2010-09" db="EMBL/GenBank/DDBJ databases">
        <title>Annotation of Gaeumannomyces graminis var. tritici R3-111a-1.</title>
        <authorList>
            <consortium name="The Broad Institute Genome Sequencing Platform"/>
            <person name="Ma L.-J."/>
            <person name="Dead R."/>
            <person name="Young S.K."/>
            <person name="Zeng Q."/>
            <person name="Gargeya S."/>
            <person name="Fitzgerald M."/>
            <person name="Haas B."/>
            <person name="Abouelleil A."/>
            <person name="Alvarado L."/>
            <person name="Arachchi H.M."/>
            <person name="Berlin A."/>
            <person name="Brown A."/>
            <person name="Chapman S.B."/>
            <person name="Chen Z."/>
            <person name="Dunbar C."/>
            <person name="Freedman E."/>
            <person name="Gearin G."/>
            <person name="Gellesch M."/>
            <person name="Goldberg J."/>
            <person name="Griggs A."/>
            <person name="Gujja S."/>
            <person name="Heiman D."/>
            <person name="Howarth C."/>
            <person name="Larson L."/>
            <person name="Lui A."/>
            <person name="MacDonald P.J.P."/>
            <person name="Mehta T."/>
            <person name="Montmayeur A."/>
            <person name="Murphy C."/>
            <person name="Neiman D."/>
            <person name="Pearson M."/>
            <person name="Priest M."/>
            <person name="Roberts A."/>
            <person name="Saif S."/>
            <person name="Shea T."/>
            <person name="Shenoy N."/>
            <person name="Sisk P."/>
            <person name="Stolte C."/>
            <person name="Sykes S."/>
            <person name="Yandava C."/>
            <person name="Wortman J."/>
            <person name="Nusbaum C."/>
            <person name="Birren B."/>
        </authorList>
    </citation>
    <scope>NUCLEOTIDE SEQUENCE</scope>
    <source>
        <strain evidence="2">R3-111a-1</strain>
    </source>
</reference>
<accession>J3NWM8</accession>
<dbReference type="GeneID" id="20346148"/>
<dbReference type="EMBL" id="GL385397">
    <property type="protein sequence ID" value="EJT75760.1"/>
    <property type="molecule type" value="Genomic_DNA"/>
</dbReference>
<evidence type="ECO:0000313" key="3">
    <source>
        <dbReference type="EnsemblFungi" id="EJT75760"/>
    </source>
</evidence>
<feature type="region of interest" description="Disordered" evidence="1">
    <location>
        <begin position="195"/>
        <end position="230"/>
    </location>
</feature>
<reference evidence="2" key="2">
    <citation type="submission" date="2010-07" db="EMBL/GenBank/DDBJ databases">
        <authorList>
            <consortium name="The Broad Institute Genome Sequencing Platform"/>
            <consortium name="Broad Institute Genome Sequencing Center for Infectious Disease"/>
            <person name="Ma L.-J."/>
            <person name="Dead R."/>
            <person name="Young S."/>
            <person name="Zeng Q."/>
            <person name="Koehrsen M."/>
            <person name="Alvarado L."/>
            <person name="Berlin A."/>
            <person name="Chapman S.B."/>
            <person name="Chen Z."/>
            <person name="Freedman E."/>
            <person name="Gellesch M."/>
            <person name="Goldberg J."/>
            <person name="Griggs A."/>
            <person name="Gujja S."/>
            <person name="Heilman E.R."/>
            <person name="Heiman D."/>
            <person name="Hepburn T."/>
            <person name="Howarth C."/>
            <person name="Jen D."/>
            <person name="Larson L."/>
            <person name="Mehta T."/>
            <person name="Neiman D."/>
            <person name="Pearson M."/>
            <person name="Roberts A."/>
            <person name="Saif S."/>
            <person name="Shea T."/>
            <person name="Shenoy N."/>
            <person name="Sisk P."/>
            <person name="Stolte C."/>
            <person name="Sykes S."/>
            <person name="Walk T."/>
            <person name="White J."/>
            <person name="Yandava C."/>
            <person name="Haas B."/>
            <person name="Nusbaum C."/>
            <person name="Birren B."/>
        </authorList>
    </citation>
    <scope>NUCLEOTIDE SEQUENCE</scope>
    <source>
        <strain evidence="2">R3-111a-1</strain>
    </source>
</reference>
<reference evidence="4" key="1">
    <citation type="submission" date="2010-07" db="EMBL/GenBank/DDBJ databases">
        <title>The genome sequence of Gaeumannomyces graminis var. tritici strain R3-111a-1.</title>
        <authorList>
            <consortium name="The Broad Institute Genome Sequencing Platform"/>
            <person name="Ma L.-J."/>
            <person name="Dead R."/>
            <person name="Young S."/>
            <person name="Zeng Q."/>
            <person name="Koehrsen M."/>
            <person name="Alvarado L."/>
            <person name="Berlin A."/>
            <person name="Chapman S.B."/>
            <person name="Chen Z."/>
            <person name="Freedman E."/>
            <person name="Gellesch M."/>
            <person name="Goldberg J."/>
            <person name="Griggs A."/>
            <person name="Gujja S."/>
            <person name="Heilman E.R."/>
            <person name="Heiman D."/>
            <person name="Hepburn T."/>
            <person name="Howarth C."/>
            <person name="Jen D."/>
            <person name="Larson L."/>
            <person name="Mehta T."/>
            <person name="Neiman D."/>
            <person name="Pearson M."/>
            <person name="Roberts A."/>
            <person name="Saif S."/>
            <person name="Shea T."/>
            <person name="Shenoy N."/>
            <person name="Sisk P."/>
            <person name="Stolte C."/>
            <person name="Sykes S."/>
            <person name="Walk T."/>
            <person name="White J."/>
            <person name="Yandava C."/>
            <person name="Haas B."/>
            <person name="Nusbaum C."/>
            <person name="Birren B."/>
        </authorList>
    </citation>
    <scope>NUCLEOTIDE SEQUENCE [LARGE SCALE GENOMIC DNA]</scope>
    <source>
        <strain evidence="4">R3-111a-1</strain>
    </source>
</reference>
<organism evidence="2">
    <name type="scientific">Gaeumannomyces tritici (strain R3-111a-1)</name>
    <name type="common">Wheat and barley take-all root rot fungus</name>
    <name type="synonym">Gaeumannomyces graminis var. tritici</name>
    <dbReference type="NCBI Taxonomy" id="644352"/>
    <lineage>
        <taxon>Eukaryota</taxon>
        <taxon>Fungi</taxon>
        <taxon>Dikarya</taxon>
        <taxon>Ascomycota</taxon>
        <taxon>Pezizomycotina</taxon>
        <taxon>Sordariomycetes</taxon>
        <taxon>Sordariomycetidae</taxon>
        <taxon>Magnaporthales</taxon>
        <taxon>Magnaporthaceae</taxon>
        <taxon>Gaeumannomyces</taxon>
    </lineage>
</organism>
<reference evidence="3" key="4">
    <citation type="journal article" date="2015" name="G3 (Bethesda)">
        <title>Genome sequences of three phytopathogenic species of the Magnaporthaceae family of fungi.</title>
        <authorList>
            <person name="Okagaki L.H."/>
            <person name="Nunes C.C."/>
            <person name="Sailsbery J."/>
            <person name="Clay B."/>
            <person name="Brown D."/>
            <person name="John T."/>
            <person name="Oh Y."/>
            <person name="Young N."/>
            <person name="Fitzgerald M."/>
            <person name="Haas B.J."/>
            <person name="Zeng Q."/>
            <person name="Young S."/>
            <person name="Adiconis X."/>
            <person name="Fan L."/>
            <person name="Levin J.Z."/>
            <person name="Mitchell T.K."/>
            <person name="Okubara P.A."/>
            <person name="Farman M.L."/>
            <person name="Kohn L.M."/>
            <person name="Birren B."/>
            <person name="Ma L.-J."/>
            <person name="Dean R.A."/>
        </authorList>
    </citation>
    <scope>NUCLEOTIDE SEQUENCE</scope>
    <source>
        <strain evidence="3">R3-111a-1</strain>
    </source>
</reference>
<name>J3NWM8_GAET3</name>
<gene>
    <name evidence="3" type="primary">20346148</name>
    <name evidence="2" type="ORF">GGTG_05690</name>
</gene>
<keyword evidence="4" id="KW-1185">Reference proteome</keyword>
<sequence>MATERTLVQIAKASHGARARITGGTPEDLHLQLNPPGEGRRAIAPSKLRHVQAGLSPFAGAAWGGDGSWKLAIRGPAETSKHDSVHPDRASRGLKLEITGVAKGGLRAGMKLLPLLKWYIAHHAHEALFEPGQGSHGSGMAALLFTHHLTPKRQDATKSSLPLCRVGTPQQLGPPLLIQATVQVCLSQVGPVSHRGSSWKGTERNPFPGAETERALSRSAAVPKEPRSLRSEAHRLHMAPDSRRFIPAIDIQARARSLTNLVGQIGVELKPTASRTLRSLFRTAFQSGVCRSDLVRHVPEPAQAAGHRRVFGGPFNLGFGRWKVLPFGSSRFARASRRVEYVTAVAPPARYGGAHGPTVIGSFTQAACSTSFRYIPFCLVNNVWLLTPCDERSPQTTG</sequence>
<dbReference type="HOGENOM" id="CLU_692701_0_0_1"/>
<evidence type="ECO:0000313" key="4">
    <source>
        <dbReference type="Proteomes" id="UP000006039"/>
    </source>
</evidence>
<dbReference type="EnsemblFungi" id="EJT75760">
    <property type="protein sequence ID" value="EJT75760"/>
    <property type="gene ID" value="GGTG_05690"/>
</dbReference>
<dbReference type="RefSeq" id="XP_009221760.1">
    <property type="nucleotide sequence ID" value="XM_009223496.1"/>
</dbReference>
<dbReference type="Proteomes" id="UP000006039">
    <property type="component" value="Unassembled WGS sequence"/>
</dbReference>